<dbReference type="Gene3D" id="3.60.130.10">
    <property type="entry name" value="Clavaminate synthase-like"/>
    <property type="match status" value="1"/>
</dbReference>
<dbReference type="PANTHER" id="PTHR10696">
    <property type="entry name" value="GAMMA-BUTYROBETAINE HYDROXYLASE-RELATED"/>
    <property type="match status" value="1"/>
</dbReference>
<dbReference type="RefSeq" id="WP_233723250.1">
    <property type="nucleotide sequence ID" value="NZ_JAJVCN010000001.1"/>
</dbReference>
<proteinExistence type="predicted"/>
<evidence type="ECO:0000256" key="1">
    <source>
        <dbReference type="ARBA" id="ARBA00001954"/>
    </source>
</evidence>
<feature type="domain" description="TauD/TfdA-like" evidence="5">
    <location>
        <begin position="34"/>
        <end position="316"/>
    </location>
</feature>
<evidence type="ECO:0000313" key="6">
    <source>
        <dbReference type="EMBL" id="MCE7002222.1"/>
    </source>
</evidence>
<dbReference type="InterPro" id="IPR003819">
    <property type="entry name" value="TauD/TfdA-like"/>
</dbReference>
<keyword evidence="2" id="KW-0560">Oxidoreductase</keyword>
<dbReference type="EMBL" id="JAJVCN010000001">
    <property type="protein sequence ID" value="MCE7002222.1"/>
    <property type="molecule type" value="Genomic_DNA"/>
</dbReference>
<evidence type="ECO:0000256" key="2">
    <source>
        <dbReference type="ARBA" id="ARBA00023002"/>
    </source>
</evidence>
<keyword evidence="3" id="KW-0408">Iron</keyword>
<comment type="caution">
    <text evidence="6">The sequence shown here is derived from an EMBL/GenBank/DDBJ whole genome shotgun (WGS) entry which is preliminary data.</text>
</comment>
<protein>
    <submittedName>
        <fullName evidence="6">TauD/TfdA family dioxygenase</fullName>
    </submittedName>
</protein>
<dbReference type="GO" id="GO:0051213">
    <property type="term" value="F:dioxygenase activity"/>
    <property type="evidence" value="ECO:0007669"/>
    <property type="project" value="UniProtKB-KW"/>
</dbReference>
<dbReference type="InterPro" id="IPR050411">
    <property type="entry name" value="AlphaKG_dependent_hydroxylases"/>
</dbReference>
<comment type="cofactor">
    <cofactor evidence="1">
        <name>Fe(2+)</name>
        <dbReference type="ChEBI" id="CHEBI:29033"/>
    </cofactor>
</comment>
<dbReference type="SUPFAM" id="SSF51197">
    <property type="entry name" value="Clavaminate synthase-like"/>
    <property type="match status" value="1"/>
</dbReference>
<dbReference type="Pfam" id="PF02668">
    <property type="entry name" value="TauD"/>
    <property type="match status" value="1"/>
</dbReference>
<name>A0ABS8Z417_9PSEU</name>
<organism evidence="6 7">
    <name type="scientific">Kibdelosporangium philippinense</name>
    <dbReference type="NCBI Taxonomy" id="211113"/>
    <lineage>
        <taxon>Bacteria</taxon>
        <taxon>Bacillati</taxon>
        <taxon>Actinomycetota</taxon>
        <taxon>Actinomycetes</taxon>
        <taxon>Pseudonocardiales</taxon>
        <taxon>Pseudonocardiaceae</taxon>
        <taxon>Kibdelosporangium</taxon>
    </lineage>
</organism>
<evidence type="ECO:0000256" key="4">
    <source>
        <dbReference type="ARBA" id="ARBA00023194"/>
    </source>
</evidence>
<keyword evidence="6" id="KW-0223">Dioxygenase</keyword>
<dbReference type="InterPro" id="IPR042098">
    <property type="entry name" value="TauD-like_sf"/>
</dbReference>
<reference evidence="6 7" key="1">
    <citation type="submission" date="2021-12" db="EMBL/GenBank/DDBJ databases">
        <title>Genome sequence of Kibdelosporangium philippinense ATCC 49844.</title>
        <authorList>
            <person name="Fedorov E.A."/>
            <person name="Omeragic M."/>
            <person name="Shalygina K.F."/>
            <person name="Maclea K.S."/>
        </authorList>
    </citation>
    <scope>NUCLEOTIDE SEQUENCE [LARGE SCALE GENOMIC DNA]</scope>
    <source>
        <strain evidence="6 7">ATCC 49844</strain>
    </source>
</reference>
<evidence type="ECO:0000256" key="3">
    <source>
        <dbReference type="ARBA" id="ARBA00023004"/>
    </source>
</evidence>
<evidence type="ECO:0000259" key="5">
    <source>
        <dbReference type="Pfam" id="PF02668"/>
    </source>
</evidence>
<gene>
    <name evidence="6" type="ORF">LWC34_05180</name>
</gene>
<sequence>MSSSSRALLPGVRLCPGKPPILRADAAGDAPGWAAAHSDALRAVVAEHASVLVRGLDLRDTAEIAAVFRRLGSGLMAETEAFASRRTYSAGVYSSSAWPANQPMCMHHEHSYRLEFPGLMLFACLRAPTQGGATGVADSQAVLDALPGELVERFERDGWLLTRTYNDEIGASLTEAFGTADRAAIENYCRANAIEYDWQPGGELRTRQRRSAVVRHPVTRQRCWFNQIAFLNQWTLDPEVREYLVEVYGPDALPFNTHFGNGDPISQDIVHLLNTIYETNTAREPWHAGDLLLVDNIRTAHSREPYEGPREVLVAMTDPVRLTDCSPTVEVITG</sequence>
<keyword evidence="7" id="KW-1185">Reference proteome</keyword>
<keyword evidence="4" id="KW-0045">Antibiotic biosynthesis</keyword>
<dbReference type="Proteomes" id="UP001521150">
    <property type="component" value="Unassembled WGS sequence"/>
</dbReference>
<accession>A0ABS8Z417</accession>
<dbReference type="PANTHER" id="PTHR10696:SF56">
    <property type="entry name" value="TAUD_TFDA-LIKE DOMAIN-CONTAINING PROTEIN"/>
    <property type="match status" value="1"/>
</dbReference>
<evidence type="ECO:0000313" key="7">
    <source>
        <dbReference type="Proteomes" id="UP001521150"/>
    </source>
</evidence>